<evidence type="ECO:0000256" key="1">
    <source>
        <dbReference type="SAM" id="MobiDB-lite"/>
    </source>
</evidence>
<feature type="compositionally biased region" description="Basic and acidic residues" evidence="1">
    <location>
        <begin position="172"/>
        <end position="185"/>
    </location>
</feature>
<sequence length="345" mass="39730">MQIKAKTPPINKSGRSSHTVISITLVVPLFSRRVTLKQQKRTRITPMLVRHSAEERNKDLSWLWTSAVFAGPTLTGTERPEKEEDSKDLMPTERKSNWRSAEERRMSDLTRVLEWMERRQGKRRSVFQKYKLKDPSTSKARRKEEAKTSEKKSKTGPAVVQKGKPLQLPLSEQKEEATSSRREEDGATTWKGKGKQYFITSLYSYGKEVAQKSDAEIKETMAAADGSQRPFRRQSFVEPSLQEIFYINRRSTLLREWAGKTTENVYERKLKSLMEKGQEPKIDSVRMLKPDEVLSCRYLRLSKNNIKTLLKLCKDAGMEVDIHPHMVEAEIDAKKVFPGNPTVAL</sequence>
<dbReference type="PANTHER" id="PTHR35679:SF1">
    <property type="entry name" value="RIKEN CDNA 4933402J07 GENE"/>
    <property type="match status" value="1"/>
</dbReference>
<dbReference type="Pfam" id="PF15472">
    <property type="entry name" value="DUF4638"/>
    <property type="match status" value="1"/>
</dbReference>
<accession>A0ABM3WYD4</accession>
<dbReference type="GeneID" id="103127683"/>
<dbReference type="Proteomes" id="UP001652624">
    <property type="component" value="Chromosome 2"/>
</dbReference>
<feature type="region of interest" description="Disordered" evidence="1">
    <location>
        <begin position="73"/>
        <end position="103"/>
    </location>
</feature>
<feature type="compositionally biased region" description="Basic and acidic residues" evidence="1">
    <location>
        <begin position="78"/>
        <end position="103"/>
    </location>
</feature>
<organism evidence="2 3">
    <name type="scientific">Erinaceus europaeus</name>
    <name type="common">Western European hedgehog</name>
    <dbReference type="NCBI Taxonomy" id="9365"/>
    <lineage>
        <taxon>Eukaryota</taxon>
        <taxon>Metazoa</taxon>
        <taxon>Chordata</taxon>
        <taxon>Craniata</taxon>
        <taxon>Vertebrata</taxon>
        <taxon>Euteleostomi</taxon>
        <taxon>Mammalia</taxon>
        <taxon>Eutheria</taxon>
        <taxon>Laurasiatheria</taxon>
        <taxon>Eulipotyphla</taxon>
        <taxon>Erinaceidae</taxon>
        <taxon>Erinaceinae</taxon>
        <taxon>Erinaceus</taxon>
    </lineage>
</organism>
<feature type="compositionally biased region" description="Basic and acidic residues" evidence="1">
    <location>
        <begin position="131"/>
        <end position="153"/>
    </location>
</feature>
<keyword evidence="2" id="KW-1185">Reference proteome</keyword>
<feature type="region of interest" description="Disordered" evidence="1">
    <location>
        <begin position="131"/>
        <end position="189"/>
    </location>
</feature>
<reference evidence="2" key="1">
    <citation type="submission" date="2025-05" db="UniProtKB">
        <authorList>
            <consortium name="RefSeq"/>
        </authorList>
    </citation>
    <scope>NUCLEOTIDE SEQUENCE [LARGE SCALE GENOMIC DNA]</scope>
</reference>
<dbReference type="InterPro" id="IPR029171">
    <property type="entry name" value="DUF4638"/>
</dbReference>
<name>A0ABM3WYD4_ERIEU</name>
<protein>
    <submittedName>
        <fullName evidence="3">Uncharacterized protein C16orf78 homolog isoform X1</fullName>
    </submittedName>
</protein>
<evidence type="ECO:0000313" key="2">
    <source>
        <dbReference type="Proteomes" id="UP001652624"/>
    </source>
</evidence>
<reference evidence="3" key="2">
    <citation type="submission" date="2025-08" db="UniProtKB">
        <authorList>
            <consortium name="RefSeq"/>
        </authorList>
    </citation>
    <scope>IDENTIFICATION</scope>
</reference>
<gene>
    <name evidence="3" type="primary">C2H16orf78</name>
</gene>
<evidence type="ECO:0000313" key="3">
    <source>
        <dbReference type="RefSeq" id="XP_060041577.1"/>
    </source>
</evidence>
<dbReference type="RefSeq" id="XP_060041577.1">
    <property type="nucleotide sequence ID" value="XM_060185594.1"/>
</dbReference>
<dbReference type="PANTHER" id="PTHR35679">
    <property type="entry name" value="RIKEN CDNA 4933402J07 GENE"/>
    <property type="match status" value="1"/>
</dbReference>
<proteinExistence type="predicted"/>